<protein>
    <submittedName>
        <fullName evidence="1">Uncharacterized protein</fullName>
    </submittedName>
</protein>
<feature type="non-terminal residue" evidence="1">
    <location>
        <position position="1"/>
    </location>
</feature>
<reference evidence="1" key="1">
    <citation type="submission" date="2021-02" db="EMBL/GenBank/DDBJ databases">
        <authorList>
            <person name="Dougan E. K."/>
            <person name="Rhodes N."/>
            <person name="Thang M."/>
            <person name="Chan C."/>
        </authorList>
    </citation>
    <scope>NUCLEOTIDE SEQUENCE</scope>
</reference>
<evidence type="ECO:0000313" key="2">
    <source>
        <dbReference type="Proteomes" id="UP000601435"/>
    </source>
</evidence>
<dbReference type="AlphaFoldDB" id="A0A812ZWB7"/>
<name>A0A812ZWB7_9DINO</name>
<dbReference type="OrthoDB" id="425681at2759"/>
<dbReference type="Proteomes" id="UP000601435">
    <property type="component" value="Unassembled WGS sequence"/>
</dbReference>
<keyword evidence="2" id="KW-1185">Reference proteome</keyword>
<comment type="caution">
    <text evidence="1">The sequence shown here is derived from an EMBL/GenBank/DDBJ whole genome shotgun (WGS) entry which is preliminary data.</text>
</comment>
<accession>A0A812ZWB7</accession>
<dbReference type="EMBL" id="CAJNJA010051086">
    <property type="protein sequence ID" value="CAE7843384.1"/>
    <property type="molecule type" value="Genomic_DNA"/>
</dbReference>
<gene>
    <name evidence="1" type="ORF">SNEC2469_LOCUS25719</name>
</gene>
<proteinExistence type="predicted"/>
<feature type="non-terminal residue" evidence="1">
    <location>
        <position position="195"/>
    </location>
</feature>
<organism evidence="1 2">
    <name type="scientific">Symbiodinium necroappetens</name>
    <dbReference type="NCBI Taxonomy" id="1628268"/>
    <lineage>
        <taxon>Eukaryota</taxon>
        <taxon>Sar</taxon>
        <taxon>Alveolata</taxon>
        <taxon>Dinophyceae</taxon>
        <taxon>Suessiales</taxon>
        <taxon>Symbiodiniaceae</taxon>
        <taxon>Symbiodinium</taxon>
    </lineage>
</organism>
<sequence length="195" mass="21733">MSMQTAELAHLKEAALFAVWKGKIDSSDRPVRLPYATPTEMSSDVTEEIAWEGEDHPFLMARAVLAGDLLRFALCLWLQGIPATAVQVGYPGKLFSLAEHPEKDGNTRIAQIYLDATGDADGVETVDGNLVLKCYQEQTFAEESGDPDYESKNTDTLTPDKVFGQSSDPMLDFQLGWFNNSNYFPSFVEEMMENY</sequence>
<evidence type="ECO:0000313" key="1">
    <source>
        <dbReference type="EMBL" id="CAE7843384.1"/>
    </source>
</evidence>